<evidence type="ECO:0000256" key="3">
    <source>
        <dbReference type="ARBA" id="ARBA00022606"/>
    </source>
</evidence>
<sequence>MAYSAVFANLAFAIMQFTFAIQMTTYLKILQTYFETKGPAHRMIYKQHRVMIQLIQEYNRIFSGQMLLETVVAPLMPCGYGLTLIRDIRKNELNQLDVIQRILSCMLPPFIVCSCGQIINTQVERLHEASYMSKWYEEKPKLRKDLLILMIITSRPATMNHRFIFTFDHQRLANVNSYFTKIIFCKSYLK</sequence>
<keyword evidence="8" id="KW-0675">Receptor</keyword>
<dbReference type="AlphaFoldDB" id="A0AAW1DA99"/>
<reference evidence="10 11" key="1">
    <citation type="submission" date="2022-12" db="EMBL/GenBank/DDBJ databases">
        <title>Chromosome-level genome assembly of true bugs.</title>
        <authorList>
            <person name="Ma L."/>
            <person name="Li H."/>
        </authorList>
    </citation>
    <scope>NUCLEOTIDE SEQUENCE [LARGE SCALE GENOMIC DNA]</scope>
    <source>
        <strain evidence="10">Lab_2022b</strain>
    </source>
</reference>
<comment type="caution">
    <text evidence="10">The sequence shown here is derived from an EMBL/GenBank/DDBJ whole genome shotgun (WGS) entry which is preliminary data.</text>
</comment>
<evidence type="ECO:0000256" key="4">
    <source>
        <dbReference type="ARBA" id="ARBA00022692"/>
    </source>
</evidence>
<evidence type="ECO:0008006" key="12">
    <source>
        <dbReference type="Google" id="ProtNLM"/>
    </source>
</evidence>
<evidence type="ECO:0000256" key="2">
    <source>
        <dbReference type="ARBA" id="ARBA00022475"/>
    </source>
</evidence>
<dbReference type="GO" id="GO:0005886">
    <property type="term" value="C:plasma membrane"/>
    <property type="evidence" value="ECO:0007669"/>
    <property type="project" value="UniProtKB-SubCell"/>
</dbReference>
<evidence type="ECO:0000313" key="11">
    <source>
        <dbReference type="Proteomes" id="UP001461498"/>
    </source>
</evidence>
<dbReference type="PANTHER" id="PTHR21137">
    <property type="entry name" value="ODORANT RECEPTOR"/>
    <property type="match status" value="1"/>
</dbReference>
<evidence type="ECO:0000256" key="1">
    <source>
        <dbReference type="ARBA" id="ARBA00004651"/>
    </source>
</evidence>
<keyword evidence="11" id="KW-1185">Reference proteome</keyword>
<dbReference type="PANTHER" id="PTHR21137:SF35">
    <property type="entry name" value="ODORANT RECEPTOR 19A-RELATED"/>
    <property type="match status" value="1"/>
</dbReference>
<dbReference type="EMBL" id="JAPXFL010000004">
    <property type="protein sequence ID" value="KAK9507951.1"/>
    <property type="molecule type" value="Genomic_DNA"/>
</dbReference>
<keyword evidence="2" id="KW-1003">Cell membrane</keyword>
<evidence type="ECO:0000256" key="9">
    <source>
        <dbReference type="ARBA" id="ARBA00023224"/>
    </source>
</evidence>
<dbReference type="Pfam" id="PF02949">
    <property type="entry name" value="7tm_6"/>
    <property type="match status" value="1"/>
</dbReference>
<evidence type="ECO:0000256" key="6">
    <source>
        <dbReference type="ARBA" id="ARBA00022989"/>
    </source>
</evidence>
<dbReference type="InterPro" id="IPR004117">
    <property type="entry name" value="7tm6_olfct_rcpt"/>
</dbReference>
<dbReference type="GO" id="GO:0005549">
    <property type="term" value="F:odorant binding"/>
    <property type="evidence" value="ECO:0007669"/>
    <property type="project" value="InterPro"/>
</dbReference>
<dbReference type="Proteomes" id="UP001461498">
    <property type="component" value="Unassembled WGS sequence"/>
</dbReference>
<name>A0AAW1DA99_9HEMI</name>
<organism evidence="10 11">
    <name type="scientific">Rhynocoris fuscipes</name>
    <dbReference type="NCBI Taxonomy" id="488301"/>
    <lineage>
        <taxon>Eukaryota</taxon>
        <taxon>Metazoa</taxon>
        <taxon>Ecdysozoa</taxon>
        <taxon>Arthropoda</taxon>
        <taxon>Hexapoda</taxon>
        <taxon>Insecta</taxon>
        <taxon>Pterygota</taxon>
        <taxon>Neoptera</taxon>
        <taxon>Paraneoptera</taxon>
        <taxon>Hemiptera</taxon>
        <taxon>Heteroptera</taxon>
        <taxon>Panheteroptera</taxon>
        <taxon>Cimicomorpha</taxon>
        <taxon>Reduviidae</taxon>
        <taxon>Harpactorinae</taxon>
        <taxon>Harpactorini</taxon>
        <taxon>Rhynocoris</taxon>
    </lineage>
</organism>
<evidence type="ECO:0000256" key="8">
    <source>
        <dbReference type="ARBA" id="ARBA00023170"/>
    </source>
</evidence>
<gene>
    <name evidence="10" type="ORF">O3M35_007707</name>
</gene>
<keyword evidence="3" id="KW-0716">Sensory transduction</keyword>
<keyword evidence="5" id="KW-0552">Olfaction</keyword>
<evidence type="ECO:0000256" key="5">
    <source>
        <dbReference type="ARBA" id="ARBA00022725"/>
    </source>
</evidence>
<dbReference type="GO" id="GO:0004984">
    <property type="term" value="F:olfactory receptor activity"/>
    <property type="evidence" value="ECO:0007669"/>
    <property type="project" value="InterPro"/>
</dbReference>
<dbReference type="GO" id="GO:0007165">
    <property type="term" value="P:signal transduction"/>
    <property type="evidence" value="ECO:0007669"/>
    <property type="project" value="UniProtKB-KW"/>
</dbReference>
<protein>
    <recommendedName>
        <fullName evidence="12">Odorant receptor</fullName>
    </recommendedName>
</protein>
<accession>A0AAW1DA99</accession>
<evidence type="ECO:0000256" key="7">
    <source>
        <dbReference type="ARBA" id="ARBA00023136"/>
    </source>
</evidence>
<proteinExistence type="predicted"/>
<keyword evidence="9" id="KW-0807">Transducer</keyword>
<keyword evidence="6" id="KW-1133">Transmembrane helix</keyword>
<comment type="subcellular location">
    <subcellularLocation>
        <location evidence="1">Cell membrane</location>
        <topology evidence="1">Multi-pass membrane protein</topology>
    </subcellularLocation>
</comment>
<evidence type="ECO:0000313" key="10">
    <source>
        <dbReference type="EMBL" id="KAK9507951.1"/>
    </source>
</evidence>
<keyword evidence="4" id="KW-0812">Transmembrane</keyword>
<keyword evidence="7" id="KW-0472">Membrane</keyword>